<dbReference type="Gene3D" id="3.10.10.10">
    <property type="entry name" value="HIV Type 1 Reverse Transcriptase, subunit A, domain 1"/>
    <property type="match status" value="1"/>
</dbReference>
<dbReference type="InterPro" id="IPR043502">
    <property type="entry name" value="DNA/RNA_pol_sf"/>
</dbReference>
<accession>A0A392SN12</accession>
<organism evidence="2 3">
    <name type="scientific">Trifolium medium</name>
    <dbReference type="NCBI Taxonomy" id="97028"/>
    <lineage>
        <taxon>Eukaryota</taxon>
        <taxon>Viridiplantae</taxon>
        <taxon>Streptophyta</taxon>
        <taxon>Embryophyta</taxon>
        <taxon>Tracheophyta</taxon>
        <taxon>Spermatophyta</taxon>
        <taxon>Magnoliopsida</taxon>
        <taxon>eudicotyledons</taxon>
        <taxon>Gunneridae</taxon>
        <taxon>Pentapetalae</taxon>
        <taxon>rosids</taxon>
        <taxon>fabids</taxon>
        <taxon>Fabales</taxon>
        <taxon>Fabaceae</taxon>
        <taxon>Papilionoideae</taxon>
        <taxon>50 kb inversion clade</taxon>
        <taxon>NPAAA clade</taxon>
        <taxon>Hologalegina</taxon>
        <taxon>IRL clade</taxon>
        <taxon>Trifolieae</taxon>
        <taxon>Trifolium</taxon>
    </lineage>
</organism>
<feature type="non-terminal residue" evidence="2">
    <location>
        <position position="1"/>
    </location>
</feature>
<evidence type="ECO:0008006" key="4">
    <source>
        <dbReference type="Google" id="ProtNLM"/>
    </source>
</evidence>
<dbReference type="SUPFAM" id="SSF56672">
    <property type="entry name" value="DNA/RNA polymerases"/>
    <property type="match status" value="1"/>
</dbReference>
<dbReference type="AlphaFoldDB" id="A0A392SN12"/>
<feature type="coiled-coil region" evidence="1">
    <location>
        <begin position="18"/>
        <end position="45"/>
    </location>
</feature>
<comment type="caution">
    <text evidence="2">The sequence shown here is derived from an EMBL/GenBank/DDBJ whole genome shotgun (WGS) entry which is preliminary data.</text>
</comment>
<name>A0A392SN12_9FABA</name>
<dbReference type="Proteomes" id="UP000265520">
    <property type="component" value="Unassembled WGS sequence"/>
</dbReference>
<dbReference type="EMBL" id="LXQA010410931">
    <property type="protein sequence ID" value="MCI50069.1"/>
    <property type="molecule type" value="Genomic_DNA"/>
</dbReference>
<sequence length="70" mass="8094">SAKDMPGIDPNFICHRLAVNLNAKVVQQRKQKMSLEKQKAIEEETQKLVKANFIREVKYPTWLPNVAMVK</sequence>
<protein>
    <recommendedName>
        <fullName evidence="4">Gag-pol polyprotein</fullName>
    </recommendedName>
</protein>
<keyword evidence="1" id="KW-0175">Coiled coil</keyword>
<evidence type="ECO:0000313" key="3">
    <source>
        <dbReference type="Proteomes" id="UP000265520"/>
    </source>
</evidence>
<keyword evidence="3" id="KW-1185">Reference proteome</keyword>
<reference evidence="2 3" key="1">
    <citation type="journal article" date="2018" name="Front. Plant Sci.">
        <title>Red Clover (Trifolium pratense) and Zigzag Clover (T. medium) - A Picture of Genomic Similarities and Differences.</title>
        <authorList>
            <person name="Dluhosova J."/>
            <person name="Istvanek J."/>
            <person name="Nedelnik J."/>
            <person name="Repkova J."/>
        </authorList>
    </citation>
    <scope>NUCLEOTIDE SEQUENCE [LARGE SCALE GENOMIC DNA]</scope>
    <source>
        <strain evidence="3">cv. 10/8</strain>
        <tissue evidence="2">Leaf</tissue>
    </source>
</reference>
<evidence type="ECO:0000256" key="1">
    <source>
        <dbReference type="SAM" id="Coils"/>
    </source>
</evidence>
<proteinExistence type="predicted"/>
<evidence type="ECO:0000313" key="2">
    <source>
        <dbReference type="EMBL" id="MCI50069.1"/>
    </source>
</evidence>